<evidence type="ECO:0000313" key="2">
    <source>
        <dbReference type="EMBL" id="PHJ16077.1"/>
    </source>
</evidence>
<feature type="chain" id="PRO_5012293389" evidence="1">
    <location>
        <begin position="22"/>
        <end position="167"/>
    </location>
</feature>
<dbReference type="AlphaFoldDB" id="A0A2C6KEW5"/>
<dbReference type="RefSeq" id="XP_067917809.1">
    <property type="nucleotide sequence ID" value="XM_068070215.1"/>
</dbReference>
<sequence>MPRLDWRLWFLPLRLSRLINSAIKDGVEYSAIHQALQQQQQAHNQTANPSIPSVYPPWWNTFLVRICRRQREVLQLLGPQLNIDLSKAPCPRGLRVSLYDYRFTPPKGSPIYAPFFPQGQRQLTQHDLLEIEKELQNWEIGTWWMRRRHQIIDLLAIRSSPSSSSYE</sequence>
<organism evidence="2 3">
    <name type="scientific">Cystoisospora suis</name>
    <dbReference type="NCBI Taxonomy" id="483139"/>
    <lineage>
        <taxon>Eukaryota</taxon>
        <taxon>Sar</taxon>
        <taxon>Alveolata</taxon>
        <taxon>Apicomplexa</taxon>
        <taxon>Conoidasida</taxon>
        <taxon>Coccidia</taxon>
        <taxon>Eucoccidiorida</taxon>
        <taxon>Eimeriorina</taxon>
        <taxon>Sarcocystidae</taxon>
        <taxon>Cystoisospora</taxon>
    </lineage>
</organism>
<evidence type="ECO:0000256" key="1">
    <source>
        <dbReference type="SAM" id="SignalP"/>
    </source>
</evidence>
<dbReference type="VEuPathDB" id="ToxoDB:CSUI_010110"/>
<keyword evidence="3" id="KW-1185">Reference proteome</keyword>
<name>A0A2C6KEW5_9APIC</name>
<evidence type="ECO:0000313" key="3">
    <source>
        <dbReference type="Proteomes" id="UP000221165"/>
    </source>
</evidence>
<gene>
    <name evidence="2" type="ORF">CSUI_010110</name>
</gene>
<dbReference type="EMBL" id="MIGC01006676">
    <property type="protein sequence ID" value="PHJ16077.1"/>
    <property type="molecule type" value="Genomic_DNA"/>
</dbReference>
<dbReference type="GeneID" id="94433426"/>
<reference evidence="2 3" key="1">
    <citation type="journal article" date="2017" name="Int. J. Parasitol.">
        <title>The genome of the protozoan parasite Cystoisospora suis and a reverse vaccinology approach to identify vaccine candidates.</title>
        <authorList>
            <person name="Palmieri N."/>
            <person name="Shrestha A."/>
            <person name="Ruttkowski B."/>
            <person name="Beck T."/>
            <person name="Vogl C."/>
            <person name="Tomley F."/>
            <person name="Blake D.P."/>
            <person name="Joachim A."/>
        </authorList>
    </citation>
    <scope>NUCLEOTIDE SEQUENCE [LARGE SCALE GENOMIC DNA]</scope>
    <source>
        <strain evidence="2 3">Wien I</strain>
    </source>
</reference>
<protein>
    <submittedName>
        <fullName evidence="2">Lipase maturation</fullName>
    </submittedName>
</protein>
<dbReference type="OrthoDB" id="434126at2759"/>
<proteinExistence type="predicted"/>
<accession>A0A2C6KEW5</accession>
<feature type="signal peptide" evidence="1">
    <location>
        <begin position="1"/>
        <end position="21"/>
    </location>
</feature>
<keyword evidence="1" id="KW-0732">Signal</keyword>
<dbReference type="Proteomes" id="UP000221165">
    <property type="component" value="Unassembled WGS sequence"/>
</dbReference>
<comment type="caution">
    <text evidence="2">The sequence shown here is derived from an EMBL/GenBank/DDBJ whole genome shotgun (WGS) entry which is preliminary data.</text>
</comment>